<evidence type="ECO:0000259" key="9">
    <source>
        <dbReference type="PROSITE" id="PS50928"/>
    </source>
</evidence>
<gene>
    <name evidence="11" type="ORF">G5B36_04395</name>
    <name evidence="10" type="ORF">L0N08_15005</name>
</gene>
<evidence type="ECO:0000313" key="12">
    <source>
        <dbReference type="Proteomes" id="UP000669239"/>
    </source>
</evidence>
<dbReference type="GO" id="GO:0022857">
    <property type="term" value="F:transmembrane transporter activity"/>
    <property type="evidence" value="ECO:0007669"/>
    <property type="project" value="InterPro"/>
</dbReference>
<dbReference type="NCBIfam" id="TIGR01726">
    <property type="entry name" value="HEQRo_perm_3TM"/>
    <property type="match status" value="1"/>
</dbReference>
<organism evidence="10 13">
    <name type="scientific">Enterocloster aldenensis</name>
    <dbReference type="NCBI Taxonomy" id="358742"/>
    <lineage>
        <taxon>Bacteria</taxon>
        <taxon>Bacillati</taxon>
        <taxon>Bacillota</taxon>
        <taxon>Clostridia</taxon>
        <taxon>Lachnospirales</taxon>
        <taxon>Lachnospiraceae</taxon>
        <taxon>Enterocloster</taxon>
    </lineage>
</organism>
<dbReference type="Gene3D" id="1.10.3720.10">
    <property type="entry name" value="MetI-like"/>
    <property type="match status" value="1"/>
</dbReference>
<dbReference type="Proteomes" id="UP001299608">
    <property type="component" value="Unassembled WGS sequence"/>
</dbReference>
<keyword evidence="3" id="KW-1003">Cell membrane</keyword>
<dbReference type="CDD" id="cd06261">
    <property type="entry name" value="TM_PBP2"/>
    <property type="match status" value="1"/>
</dbReference>
<evidence type="ECO:0000256" key="2">
    <source>
        <dbReference type="ARBA" id="ARBA00022448"/>
    </source>
</evidence>
<evidence type="ECO:0000256" key="7">
    <source>
        <dbReference type="ARBA" id="ARBA00023136"/>
    </source>
</evidence>
<feature type="transmembrane region" description="Helical" evidence="8">
    <location>
        <begin position="20"/>
        <end position="41"/>
    </location>
</feature>
<evidence type="ECO:0000256" key="1">
    <source>
        <dbReference type="ARBA" id="ARBA00004651"/>
    </source>
</evidence>
<dbReference type="SUPFAM" id="SSF161098">
    <property type="entry name" value="MetI-like"/>
    <property type="match status" value="1"/>
</dbReference>
<dbReference type="GO" id="GO:0006865">
    <property type="term" value="P:amino acid transport"/>
    <property type="evidence" value="ECO:0007669"/>
    <property type="project" value="UniProtKB-KW"/>
</dbReference>
<feature type="transmembrane region" description="Helical" evidence="8">
    <location>
        <begin position="53"/>
        <end position="76"/>
    </location>
</feature>
<dbReference type="Pfam" id="PF00528">
    <property type="entry name" value="BPD_transp_1"/>
    <property type="match status" value="1"/>
</dbReference>
<dbReference type="EMBL" id="JAKNGE010000018">
    <property type="protein sequence ID" value="MCG4746730.1"/>
    <property type="molecule type" value="Genomic_DNA"/>
</dbReference>
<evidence type="ECO:0000313" key="10">
    <source>
        <dbReference type="EMBL" id="MCG4746730.1"/>
    </source>
</evidence>
<evidence type="ECO:0000256" key="8">
    <source>
        <dbReference type="RuleBase" id="RU363032"/>
    </source>
</evidence>
<dbReference type="PROSITE" id="PS50928">
    <property type="entry name" value="ABC_TM1"/>
    <property type="match status" value="1"/>
</dbReference>
<comment type="subcellular location">
    <subcellularLocation>
        <location evidence="1 8">Cell membrane</location>
        <topology evidence="1 8">Multi-pass membrane protein</topology>
    </subcellularLocation>
</comment>
<feature type="domain" description="ABC transmembrane type-1" evidence="9">
    <location>
        <begin position="17"/>
        <end position="208"/>
    </location>
</feature>
<dbReference type="EMBL" id="JAAITT010000004">
    <property type="protein sequence ID" value="NSJ47937.1"/>
    <property type="molecule type" value="Genomic_DNA"/>
</dbReference>
<dbReference type="PANTHER" id="PTHR30614">
    <property type="entry name" value="MEMBRANE COMPONENT OF AMINO ACID ABC TRANSPORTER"/>
    <property type="match status" value="1"/>
</dbReference>
<evidence type="ECO:0000313" key="13">
    <source>
        <dbReference type="Proteomes" id="UP001299608"/>
    </source>
</evidence>
<keyword evidence="5" id="KW-0029">Amino-acid transport</keyword>
<evidence type="ECO:0000256" key="3">
    <source>
        <dbReference type="ARBA" id="ARBA00022475"/>
    </source>
</evidence>
<dbReference type="Proteomes" id="UP000669239">
    <property type="component" value="Unassembled WGS sequence"/>
</dbReference>
<dbReference type="InterPro" id="IPR035906">
    <property type="entry name" value="MetI-like_sf"/>
</dbReference>
<feature type="transmembrane region" description="Helical" evidence="8">
    <location>
        <begin position="187"/>
        <end position="208"/>
    </location>
</feature>
<comment type="similarity">
    <text evidence="8">Belongs to the binding-protein-dependent transport system permease family.</text>
</comment>
<evidence type="ECO:0000256" key="4">
    <source>
        <dbReference type="ARBA" id="ARBA00022692"/>
    </source>
</evidence>
<evidence type="ECO:0000256" key="6">
    <source>
        <dbReference type="ARBA" id="ARBA00022989"/>
    </source>
</evidence>
<keyword evidence="4 8" id="KW-0812">Transmembrane</keyword>
<dbReference type="GO" id="GO:0043190">
    <property type="term" value="C:ATP-binding cassette (ABC) transporter complex"/>
    <property type="evidence" value="ECO:0007669"/>
    <property type="project" value="InterPro"/>
</dbReference>
<reference evidence="11" key="2">
    <citation type="submission" date="2020-02" db="EMBL/GenBank/DDBJ databases">
        <authorList>
            <person name="Littmann E."/>
            <person name="Sorbara M."/>
        </authorList>
    </citation>
    <scope>NUCLEOTIDE SEQUENCE</scope>
    <source>
        <strain evidence="11">MSK.1.17</strain>
    </source>
</reference>
<keyword evidence="12" id="KW-1185">Reference proteome</keyword>
<keyword evidence="7 8" id="KW-0472">Membrane</keyword>
<evidence type="ECO:0000313" key="11">
    <source>
        <dbReference type="EMBL" id="NSJ47937.1"/>
    </source>
</evidence>
<keyword evidence="6 8" id="KW-1133">Transmembrane helix</keyword>
<evidence type="ECO:0000256" key="5">
    <source>
        <dbReference type="ARBA" id="ARBA00022970"/>
    </source>
</evidence>
<dbReference type="InterPro" id="IPR043429">
    <property type="entry name" value="ArtM/GltK/GlnP/TcyL/YhdX-like"/>
</dbReference>
<dbReference type="PANTHER" id="PTHR30614:SF0">
    <property type="entry name" value="L-CYSTINE TRANSPORT SYSTEM PERMEASE PROTEIN TCYL"/>
    <property type="match status" value="1"/>
</dbReference>
<protein>
    <submittedName>
        <fullName evidence="10">Amino acid ABC transporter permease</fullName>
    </submittedName>
</protein>
<dbReference type="GeneID" id="97208968"/>
<accession>A0AAW5C1L7</accession>
<reference evidence="10" key="3">
    <citation type="submission" date="2022-01" db="EMBL/GenBank/DDBJ databases">
        <title>Collection of gut derived symbiotic bacterial strains cultured from healthy donors.</title>
        <authorList>
            <person name="Lin H."/>
            <person name="Kohout C."/>
            <person name="Waligurski E."/>
            <person name="Pamer E.G."/>
        </authorList>
    </citation>
    <scope>NUCLEOTIDE SEQUENCE</scope>
    <source>
        <strain evidence="10">DFI.6.55</strain>
    </source>
</reference>
<keyword evidence="2 8" id="KW-0813">Transport</keyword>
<feature type="transmembrane region" description="Helical" evidence="8">
    <location>
        <begin position="88"/>
        <end position="106"/>
    </location>
</feature>
<sequence>MGKMTIQQMIVQLAGGMGTSIQIFMVTLVFSLPLGLVVAFGRMSKNKYLQAIVKVYISIMRGTPLMLQLMVVYFGPYYLFGLKMGSGYRLWAAFIGFVINYAAYFAEIYRSGIQSMPVGQYEAAQILGYSRFQTFFKIILPQVIKRILPSVTNEVITLVKDTSLAFTLSVAEMFSIAKGLAASQTNMIPFVAAGLFYYIFNLVVAVGMEWAEKKLNYYQ</sequence>
<dbReference type="InterPro" id="IPR000515">
    <property type="entry name" value="MetI-like"/>
</dbReference>
<dbReference type="InterPro" id="IPR010065">
    <property type="entry name" value="AA_ABC_transptr_permease_3TM"/>
</dbReference>
<dbReference type="AlphaFoldDB" id="A0AAW5C1L7"/>
<comment type="caution">
    <text evidence="10">The sequence shown here is derived from an EMBL/GenBank/DDBJ whole genome shotgun (WGS) entry which is preliminary data.</text>
</comment>
<name>A0AAW5C1L7_9FIRM</name>
<reference evidence="11 12" key="1">
    <citation type="journal article" date="2020" name="Cell Host Microbe">
        <title>Functional and Genomic Variation between Human-Derived Isolates of Lachnospiraceae Reveals Inter- and Intra-Species Diversity.</title>
        <authorList>
            <person name="Sorbara M.T."/>
            <person name="Littmann E.R."/>
            <person name="Fontana E."/>
            <person name="Moody T.U."/>
            <person name="Kohout C.E."/>
            <person name="Gjonbalaj M."/>
            <person name="Eaton V."/>
            <person name="Seok R."/>
            <person name="Leiner I.M."/>
            <person name="Pamer E.G."/>
        </authorList>
    </citation>
    <scope>NUCLEOTIDE SEQUENCE [LARGE SCALE GENOMIC DNA]</scope>
    <source>
        <strain evidence="11 12">MSK.1.17</strain>
    </source>
</reference>
<dbReference type="RefSeq" id="WP_117559334.1">
    <property type="nucleotide sequence ID" value="NZ_BAABZL010000001.1"/>
</dbReference>
<proteinExistence type="inferred from homology"/>